<proteinExistence type="predicted"/>
<keyword evidence="1" id="KW-0479">Metal-binding</keyword>
<sequence>LDASSSANGNTTNFDYSSSIDSSSDSIPPSATLLSTKSKENTDVVLETDDDENNNHNQSQSLLSSQTRNKRKVPPTKNSKKGKRFKNSSNNKTTTTTTTIIDSDDDNNEKDEENIDHQSNEPSNVWKYATRSHDKKFAVCTICTKRISTNNWSTTCLRRHLILKHDKYELILSNEKTETTSTISPIVKENIHKLSVEAIIKDNLPFNAFMKSGLSKLMKEALLGNTKLYQCFLDKALHRSKAFVPSAELIYVE</sequence>
<dbReference type="GO" id="GO:0008270">
    <property type="term" value="F:zinc ion binding"/>
    <property type="evidence" value="ECO:0007669"/>
    <property type="project" value="UniProtKB-KW"/>
</dbReference>
<dbReference type="Pfam" id="PF02892">
    <property type="entry name" value="zf-BED"/>
    <property type="match status" value="1"/>
</dbReference>
<dbReference type="Proteomes" id="UP000663836">
    <property type="component" value="Unassembled WGS sequence"/>
</dbReference>
<feature type="compositionally biased region" description="Low complexity" evidence="5">
    <location>
        <begin position="17"/>
        <end position="30"/>
    </location>
</feature>
<organism evidence="7 8">
    <name type="scientific">Rotaria sordida</name>
    <dbReference type="NCBI Taxonomy" id="392033"/>
    <lineage>
        <taxon>Eukaryota</taxon>
        <taxon>Metazoa</taxon>
        <taxon>Spiralia</taxon>
        <taxon>Gnathifera</taxon>
        <taxon>Rotifera</taxon>
        <taxon>Eurotatoria</taxon>
        <taxon>Bdelloidea</taxon>
        <taxon>Philodinida</taxon>
        <taxon>Philodinidae</taxon>
        <taxon>Rotaria</taxon>
    </lineage>
</organism>
<evidence type="ECO:0000313" key="8">
    <source>
        <dbReference type="Proteomes" id="UP000663836"/>
    </source>
</evidence>
<feature type="region of interest" description="Disordered" evidence="5">
    <location>
        <begin position="1"/>
        <end position="123"/>
    </location>
</feature>
<feature type="non-terminal residue" evidence="7">
    <location>
        <position position="1"/>
    </location>
</feature>
<feature type="domain" description="BED-type" evidence="6">
    <location>
        <begin position="120"/>
        <end position="165"/>
    </location>
</feature>
<dbReference type="SUPFAM" id="SSF57667">
    <property type="entry name" value="beta-beta-alpha zinc fingers"/>
    <property type="match status" value="1"/>
</dbReference>
<keyword evidence="3" id="KW-0862">Zinc</keyword>
<evidence type="ECO:0000256" key="4">
    <source>
        <dbReference type="PROSITE-ProRule" id="PRU00027"/>
    </source>
</evidence>
<dbReference type="SMART" id="SM00614">
    <property type="entry name" value="ZnF_BED"/>
    <property type="match status" value="1"/>
</dbReference>
<comment type="caution">
    <text evidence="7">The sequence shown here is derived from an EMBL/GenBank/DDBJ whole genome shotgun (WGS) entry which is preliminary data.</text>
</comment>
<feature type="compositionally biased region" description="Low complexity" evidence="5">
    <location>
        <begin position="55"/>
        <end position="66"/>
    </location>
</feature>
<evidence type="ECO:0000256" key="5">
    <source>
        <dbReference type="SAM" id="MobiDB-lite"/>
    </source>
</evidence>
<accession>A0A820EXL6</accession>
<keyword evidence="2 4" id="KW-0863">Zinc-finger</keyword>
<feature type="compositionally biased region" description="Basic residues" evidence="5">
    <location>
        <begin position="68"/>
        <end position="86"/>
    </location>
</feature>
<gene>
    <name evidence="7" type="ORF">JBS370_LOCUS38782</name>
</gene>
<name>A0A820EXL6_9BILA</name>
<dbReference type="PROSITE" id="PS50808">
    <property type="entry name" value="ZF_BED"/>
    <property type="match status" value="1"/>
</dbReference>
<evidence type="ECO:0000256" key="1">
    <source>
        <dbReference type="ARBA" id="ARBA00022723"/>
    </source>
</evidence>
<evidence type="ECO:0000259" key="6">
    <source>
        <dbReference type="PROSITE" id="PS50808"/>
    </source>
</evidence>
<protein>
    <recommendedName>
        <fullName evidence="6">BED-type domain-containing protein</fullName>
    </recommendedName>
</protein>
<feature type="compositionally biased region" description="Polar residues" evidence="5">
    <location>
        <begin position="1"/>
        <end position="16"/>
    </location>
</feature>
<reference evidence="7" key="1">
    <citation type="submission" date="2021-02" db="EMBL/GenBank/DDBJ databases">
        <authorList>
            <person name="Nowell W R."/>
        </authorList>
    </citation>
    <scope>NUCLEOTIDE SEQUENCE</scope>
</reference>
<feature type="compositionally biased region" description="Low complexity" evidence="5">
    <location>
        <begin position="87"/>
        <end position="101"/>
    </location>
</feature>
<evidence type="ECO:0000256" key="2">
    <source>
        <dbReference type="ARBA" id="ARBA00022771"/>
    </source>
</evidence>
<dbReference type="GO" id="GO:0003677">
    <property type="term" value="F:DNA binding"/>
    <property type="evidence" value="ECO:0007669"/>
    <property type="project" value="InterPro"/>
</dbReference>
<evidence type="ECO:0000313" key="7">
    <source>
        <dbReference type="EMBL" id="CAF4252845.1"/>
    </source>
</evidence>
<dbReference type="EMBL" id="CAJOBD010022803">
    <property type="protein sequence ID" value="CAF4252845.1"/>
    <property type="molecule type" value="Genomic_DNA"/>
</dbReference>
<evidence type="ECO:0000256" key="3">
    <source>
        <dbReference type="ARBA" id="ARBA00022833"/>
    </source>
</evidence>
<dbReference type="InterPro" id="IPR036236">
    <property type="entry name" value="Znf_C2H2_sf"/>
</dbReference>
<feature type="compositionally biased region" description="Acidic residues" evidence="5">
    <location>
        <begin position="102"/>
        <end position="114"/>
    </location>
</feature>
<dbReference type="InterPro" id="IPR003656">
    <property type="entry name" value="Znf_BED"/>
</dbReference>
<dbReference type="AlphaFoldDB" id="A0A820EXL6"/>